<sequence>MAITTVVGASGQILAVTVDGAQAHALASQYSSAIAGVSGLTSYDLVPGGNSSPSNASVSQGVITQGGSYSITGDVAYVAAGSYAPTDTLNGAVSIDLSNDTASNIKLLTGSWVGVSVQAGNQNGVFIGGVGNNTFAGTGKTGNWNIATGSGNDTISGTDGNNTIDGGTGNNLITLGSGTNVVRSEGQDTIDGSAGTDTVTLLGGSSVVTLGANATVYDTTYANTVSVGSNGFITGGSSSTYFATGTTATVAGGLNDTISAAGDFQQIRGTGNSISVDGSLSFLNGTGNTTITAGNATMFGASGLNAQFDGVSGYSLFVGNDGDEAISAASSHGVLQAFAGTGNTTVIGGTGADTLVGGTGNATLEGGSGSANLFALNKGAAGGNYTISDFGSAAGNLMALYQYGLQNNGGLENVLSNATVAGGNTTIALSDGSKITFLGVTDLKASSFNLS</sequence>
<dbReference type="EMBL" id="BSNU01000003">
    <property type="protein sequence ID" value="GLQ63477.1"/>
    <property type="molecule type" value="Genomic_DNA"/>
</dbReference>
<proteinExistence type="predicted"/>
<organism evidence="1 2">
    <name type="scientific">Gluconobacter cerinus</name>
    <dbReference type="NCBI Taxonomy" id="38307"/>
    <lineage>
        <taxon>Bacteria</taxon>
        <taxon>Pseudomonadati</taxon>
        <taxon>Pseudomonadota</taxon>
        <taxon>Alphaproteobacteria</taxon>
        <taxon>Acetobacterales</taxon>
        <taxon>Acetobacteraceae</taxon>
        <taxon>Gluconobacter</taxon>
    </lineage>
</organism>
<reference evidence="2" key="1">
    <citation type="journal article" date="2019" name="Int. J. Syst. Evol. Microbiol.">
        <title>The Global Catalogue of Microorganisms (GCM) 10K type strain sequencing project: providing services to taxonomists for standard genome sequencing and annotation.</title>
        <authorList>
            <consortium name="The Broad Institute Genomics Platform"/>
            <consortium name="The Broad Institute Genome Sequencing Center for Infectious Disease"/>
            <person name="Wu L."/>
            <person name="Ma J."/>
        </authorList>
    </citation>
    <scope>NUCLEOTIDE SEQUENCE [LARGE SCALE GENOMIC DNA]</scope>
    <source>
        <strain evidence="2">NBRC 3267</strain>
    </source>
</reference>
<accession>A0AAV5NGE0</accession>
<protein>
    <recommendedName>
        <fullName evidence="3">Outer membrane protein</fullName>
    </recommendedName>
</protein>
<dbReference type="InterPro" id="IPR011049">
    <property type="entry name" value="Serralysin-like_metalloprot_C"/>
</dbReference>
<dbReference type="RefSeq" id="WP_099211195.1">
    <property type="nucleotide sequence ID" value="NZ_BEWM01000002.1"/>
</dbReference>
<dbReference type="InterPro" id="IPR001343">
    <property type="entry name" value="Hemolysn_Ca-bd"/>
</dbReference>
<keyword evidence="2" id="KW-1185">Reference proteome</keyword>
<dbReference type="Proteomes" id="UP001156614">
    <property type="component" value="Unassembled WGS sequence"/>
</dbReference>
<evidence type="ECO:0000313" key="1">
    <source>
        <dbReference type="EMBL" id="GLQ63477.1"/>
    </source>
</evidence>
<dbReference type="GO" id="GO:0005509">
    <property type="term" value="F:calcium ion binding"/>
    <property type="evidence" value="ECO:0007669"/>
    <property type="project" value="InterPro"/>
</dbReference>
<gene>
    <name evidence="1" type="ORF">GCM10007867_23220</name>
</gene>
<dbReference type="SUPFAM" id="SSF51120">
    <property type="entry name" value="beta-Roll"/>
    <property type="match status" value="2"/>
</dbReference>
<evidence type="ECO:0008006" key="3">
    <source>
        <dbReference type="Google" id="ProtNLM"/>
    </source>
</evidence>
<evidence type="ECO:0000313" key="2">
    <source>
        <dbReference type="Proteomes" id="UP001156614"/>
    </source>
</evidence>
<dbReference type="Pfam" id="PF00353">
    <property type="entry name" value="HemolysinCabind"/>
    <property type="match status" value="3"/>
</dbReference>
<dbReference type="Gene3D" id="2.150.10.10">
    <property type="entry name" value="Serralysin-like metalloprotease, C-terminal"/>
    <property type="match status" value="1"/>
</dbReference>
<dbReference type="AlphaFoldDB" id="A0AAV5NGE0"/>
<name>A0AAV5NGE0_9PROT</name>
<comment type="caution">
    <text evidence="1">The sequence shown here is derived from an EMBL/GenBank/DDBJ whole genome shotgun (WGS) entry which is preliminary data.</text>
</comment>
<dbReference type="PRINTS" id="PR00313">
    <property type="entry name" value="CABNDNGRPT"/>
</dbReference>